<dbReference type="InterPro" id="IPR014883">
    <property type="entry name" value="VRR_NUC"/>
</dbReference>
<comment type="caution">
    <text evidence="5">The sequence shown here is derived from an EMBL/GenBank/DDBJ whole genome shotgun (WGS) entry which is preliminary data.</text>
</comment>
<sequence>MRERTLEKRLKTEIEKRGALCLKFESPGTAGVPDRLILLPGGQAVFVEMKSPTGKISEIQKYRIQQFEKLRHKVYVINSNEGIEALINELSL</sequence>
<evidence type="ECO:0000256" key="3">
    <source>
        <dbReference type="ARBA" id="ARBA00022801"/>
    </source>
</evidence>
<evidence type="ECO:0000313" key="5">
    <source>
        <dbReference type="EMBL" id="MDU0200149.1"/>
    </source>
</evidence>
<gene>
    <name evidence="5" type="ORF">RQP52_03555</name>
</gene>
<reference evidence="5 6" key="1">
    <citation type="submission" date="2023-10" db="EMBL/GenBank/DDBJ databases">
        <title>Paenibacillus strain PFR10 Genome sequencing and assembly.</title>
        <authorList>
            <person name="Kim I."/>
        </authorList>
    </citation>
    <scope>NUCLEOTIDE SEQUENCE [LARGE SCALE GENOMIC DNA]</scope>
    <source>
        <strain evidence="5 6">PFR10</strain>
    </source>
</reference>
<dbReference type="Proteomes" id="UP001260980">
    <property type="component" value="Unassembled WGS sequence"/>
</dbReference>
<evidence type="ECO:0000313" key="6">
    <source>
        <dbReference type="Proteomes" id="UP001260980"/>
    </source>
</evidence>
<accession>A0ABU3R7A4</accession>
<organism evidence="5 6">
    <name type="scientific">Paenibacillus violae</name>
    <dbReference type="NCBI Taxonomy" id="3077234"/>
    <lineage>
        <taxon>Bacteria</taxon>
        <taxon>Bacillati</taxon>
        <taxon>Bacillota</taxon>
        <taxon>Bacilli</taxon>
        <taxon>Bacillales</taxon>
        <taxon>Paenibacillaceae</taxon>
        <taxon>Paenibacillus</taxon>
    </lineage>
</organism>
<evidence type="ECO:0000256" key="1">
    <source>
        <dbReference type="ARBA" id="ARBA00001946"/>
    </source>
</evidence>
<comment type="cofactor">
    <cofactor evidence="1">
        <name>Mg(2+)</name>
        <dbReference type="ChEBI" id="CHEBI:18420"/>
    </cofactor>
</comment>
<dbReference type="Gene3D" id="3.40.1350.10">
    <property type="match status" value="1"/>
</dbReference>
<name>A0ABU3R7A4_9BACL</name>
<dbReference type="EMBL" id="JAWCUD010000001">
    <property type="protein sequence ID" value="MDU0200149.1"/>
    <property type="molecule type" value="Genomic_DNA"/>
</dbReference>
<keyword evidence="6" id="KW-1185">Reference proteome</keyword>
<dbReference type="RefSeq" id="WP_315949509.1">
    <property type="nucleotide sequence ID" value="NZ_JAWCUD010000001.1"/>
</dbReference>
<keyword evidence="3" id="KW-0378">Hydrolase</keyword>
<dbReference type="InterPro" id="IPR011856">
    <property type="entry name" value="tRNA_endonuc-like_dom_sf"/>
</dbReference>
<evidence type="ECO:0000256" key="2">
    <source>
        <dbReference type="ARBA" id="ARBA00022722"/>
    </source>
</evidence>
<dbReference type="Pfam" id="PF08774">
    <property type="entry name" value="VRR_NUC"/>
    <property type="match status" value="1"/>
</dbReference>
<proteinExistence type="predicted"/>
<evidence type="ECO:0000259" key="4">
    <source>
        <dbReference type="SMART" id="SM00990"/>
    </source>
</evidence>
<feature type="domain" description="VRR-NUC" evidence="4">
    <location>
        <begin position="1"/>
        <end position="81"/>
    </location>
</feature>
<protein>
    <submittedName>
        <fullName evidence="5">VRR-NUC domain-containing protein</fullName>
    </submittedName>
</protein>
<dbReference type="SMART" id="SM00990">
    <property type="entry name" value="VRR_NUC"/>
    <property type="match status" value="1"/>
</dbReference>
<keyword evidence="2" id="KW-0540">Nuclease</keyword>